<sequence>MKLSLPLQSQRQPNPNRLNLRLALCPHPPGVRQLRFNQLEISLANPRDWKRPIAYGVLPPYDEALRYLMGDSAALKKEAEDLRAVISKEEEAPDRDENALKQKREKLNVLEVQSEINLPEVRWKVANGMADMTRPVHRHLVEKKWREEGGLDLLMERLHQMHVVPDILGSLRPSLDLHFVIRGNPTPVEPGVYLIPKQTRRPPRLYATVFHTDTRLYTLLMVDPDVPDELNQIYQTYVHWLKPNIPLSALSSSWIPDLDTHTPYVPPHPQRGTIYHRYTTLLLPQQSPTDEISVPILSKEDRYGFNVRAFVEQYGLDGSRGGGAHMFREVWDPVVSRIYKDVLELDEPKFGRPRKENPFVGRGKRYVL</sequence>
<protein>
    <recommendedName>
        <fullName evidence="3">PEBP-like protein</fullName>
    </recommendedName>
</protein>
<dbReference type="OrthoDB" id="2153661at2759"/>
<gene>
    <name evidence="1" type="ORF">PILCRDRAFT_97593</name>
</gene>
<evidence type="ECO:0008006" key="3">
    <source>
        <dbReference type="Google" id="ProtNLM"/>
    </source>
</evidence>
<dbReference type="Gene3D" id="3.90.280.10">
    <property type="entry name" value="PEBP-like"/>
    <property type="match status" value="1"/>
</dbReference>
<dbReference type="AlphaFoldDB" id="A0A0C3B632"/>
<dbReference type="Proteomes" id="UP000054166">
    <property type="component" value="Unassembled WGS sequence"/>
</dbReference>
<dbReference type="InterPro" id="IPR035810">
    <property type="entry name" value="PEBP_euk"/>
</dbReference>
<dbReference type="InterPro" id="IPR036610">
    <property type="entry name" value="PEBP-like_sf"/>
</dbReference>
<dbReference type="InParanoid" id="A0A0C3B632"/>
<reference evidence="2" key="2">
    <citation type="submission" date="2015-01" db="EMBL/GenBank/DDBJ databases">
        <title>Evolutionary Origins and Diversification of the Mycorrhizal Mutualists.</title>
        <authorList>
            <consortium name="DOE Joint Genome Institute"/>
            <consortium name="Mycorrhizal Genomics Consortium"/>
            <person name="Kohler A."/>
            <person name="Kuo A."/>
            <person name="Nagy L.G."/>
            <person name="Floudas D."/>
            <person name="Copeland A."/>
            <person name="Barry K.W."/>
            <person name="Cichocki N."/>
            <person name="Veneault-Fourrey C."/>
            <person name="LaButti K."/>
            <person name="Lindquist E.A."/>
            <person name="Lipzen A."/>
            <person name="Lundell T."/>
            <person name="Morin E."/>
            <person name="Murat C."/>
            <person name="Riley R."/>
            <person name="Ohm R."/>
            <person name="Sun H."/>
            <person name="Tunlid A."/>
            <person name="Henrissat B."/>
            <person name="Grigoriev I.V."/>
            <person name="Hibbett D.S."/>
            <person name="Martin F."/>
        </authorList>
    </citation>
    <scope>NUCLEOTIDE SEQUENCE [LARGE SCALE GENOMIC DNA]</scope>
    <source>
        <strain evidence="2">F 1598</strain>
    </source>
</reference>
<dbReference type="EMBL" id="KN832997">
    <property type="protein sequence ID" value="KIM81688.1"/>
    <property type="molecule type" value="Genomic_DNA"/>
</dbReference>
<dbReference type="Pfam" id="PF01161">
    <property type="entry name" value="PBP"/>
    <property type="match status" value="1"/>
</dbReference>
<accession>A0A0C3B632</accession>
<dbReference type="STRING" id="765440.A0A0C3B632"/>
<name>A0A0C3B632_PILCF</name>
<keyword evidence="2" id="KW-1185">Reference proteome</keyword>
<dbReference type="PANTHER" id="PTHR11362:SF82">
    <property type="entry name" value="PHOSPHATIDYLETHANOLAMINE-BINDING PROTEIN 4"/>
    <property type="match status" value="1"/>
</dbReference>
<dbReference type="InterPro" id="IPR008914">
    <property type="entry name" value="PEBP"/>
</dbReference>
<dbReference type="Gene3D" id="1.20.58.1180">
    <property type="match status" value="1"/>
</dbReference>
<dbReference type="CDD" id="cd00866">
    <property type="entry name" value="PEBP_euk"/>
    <property type="match status" value="1"/>
</dbReference>
<reference evidence="1 2" key="1">
    <citation type="submission" date="2014-04" db="EMBL/GenBank/DDBJ databases">
        <authorList>
            <consortium name="DOE Joint Genome Institute"/>
            <person name="Kuo A."/>
            <person name="Tarkka M."/>
            <person name="Buscot F."/>
            <person name="Kohler A."/>
            <person name="Nagy L.G."/>
            <person name="Floudas D."/>
            <person name="Copeland A."/>
            <person name="Barry K.W."/>
            <person name="Cichocki N."/>
            <person name="Veneault-Fourrey C."/>
            <person name="LaButti K."/>
            <person name="Lindquist E.A."/>
            <person name="Lipzen A."/>
            <person name="Lundell T."/>
            <person name="Morin E."/>
            <person name="Murat C."/>
            <person name="Sun H."/>
            <person name="Tunlid A."/>
            <person name="Henrissat B."/>
            <person name="Grigoriev I.V."/>
            <person name="Hibbett D.S."/>
            <person name="Martin F."/>
            <person name="Nordberg H.P."/>
            <person name="Cantor M.N."/>
            <person name="Hua S.X."/>
        </authorList>
    </citation>
    <scope>NUCLEOTIDE SEQUENCE [LARGE SCALE GENOMIC DNA]</scope>
    <source>
        <strain evidence="1 2">F 1598</strain>
    </source>
</reference>
<dbReference type="FunCoup" id="A0A0C3B632">
    <property type="interactions" value="10"/>
</dbReference>
<dbReference type="SUPFAM" id="SSF49777">
    <property type="entry name" value="PEBP-like"/>
    <property type="match status" value="1"/>
</dbReference>
<evidence type="ECO:0000313" key="1">
    <source>
        <dbReference type="EMBL" id="KIM81688.1"/>
    </source>
</evidence>
<evidence type="ECO:0000313" key="2">
    <source>
        <dbReference type="Proteomes" id="UP000054166"/>
    </source>
</evidence>
<dbReference type="PANTHER" id="PTHR11362">
    <property type="entry name" value="PHOSPHATIDYLETHANOLAMINE-BINDING PROTEIN"/>
    <property type="match status" value="1"/>
</dbReference>
<dbReference type="HOGENOM" id="CLU_035836_1_1_1"/>
<organism evidence="1 2">
    <name type="scientific">Piloderma croceum (strain F 1598)</name>
    <dbReference type="NCBI Taxonomy" id="765440"/>
    <lineage>
        <taxon>Eukaryota</taxon>
        <taxon>Fungi</taxon>
        <taxon>Dikarya</taxon>
        <taxon>Basidiomycota</taxon>
        <taxon>Agaricomycotina</taxon>
        <taxon>Agaricomycetes</taxon>
        <taxon>Agaricomycetidae</taxon>
        <taxon>Atheliales</taxon>
        <taxon>Atheliaceae</taxon>
        <taxon>Piloderma</taxon>
    </lineage>
</organism>
<proteinExistence type="predicted"/>